<comment type="caution">
    <text evidence="6">The sequence shown here is derived from an EMBL/GenBank/DDBJ whole genome shotgun (WGS) entry which is preliminary data.</text>
</comment>
<evidence type="ECO:0000313" key="6">
    <source>
        <dbReference type="EMBL" id="KAL1874774.1"/>
    </source>
</evidence>
<dbReference type="EMBL" id="JAZHXJ010000101">
    <property type="protein sequence ID" value="KAL1874774.1"/>
    <property type="molecule type" value="Genomic_DNA"/>
</dbReference>
<dbReference type="InterPro" id="IPR002523">
    <property type="entry name" value="MgTranspt_CorA/ZnTranspt_ZntB"/>
</dbReference>
<comment type="subcellular location">
    <subcellularLocation>
        <location evidence="1">Membrane</location>
        <topology evidence="1">Multi-pass membrane protein</topology>
    </subcellularLocation>
</comment>
<evidence type="ECO:0000256" key="2">
    <source>
        <dbReference type="ARBA" id="ARBA00022692"/>
    </source>
</evidence>
<reference evidence="6 7" key="1">
    <citation type="journal article" date="2024" name="Commun. Biol.">
        <title>Comparative genomic analysis of thermophilic fungi reveals convergent evolutionary adaptations and gene losses.</title>
        <authorList>
            <person name="Steindorff A.S."/>
            <person name="Aguilar-Pontes M.V."/>
            <person name="Robinson A.J."/>
            <person name="Andreopoulos B."/>
            <person name="LaButti K."/>
            <person name="Kuo A."/>
            <person name="Mondo S."/>
            <person name="Riley R."/>
            <person name="Otillar R."/>
            <person name="Haridas S."/>
            <person name="Lipzen A."/>
            <person name="Grimwood J."/>
            <person name="Schmutz J."/>
            <person name="Clum A."/>
            <person name="Reid I.D."/>
            <person name="Moisan M.C."/>
            <person name="Butler G."/>
            <person name="Nguyen T.T.M."/>
            <person name="Dewar K."/>
            <person name="Conant G."/>
            <person name="Drula E."/>
            <person name="Henrissat B."/>
            <person name="Hansel C."/>
            <person name="Singer S."/>
            <person name="Hutchinson M.I."/>
            <person name="de Vries R.P."/>
            <person name="Natvig D.O."/>
            <person name="Powell A.J."/>
            <person name="Tsang A."/>
            <person name="Grigoriev I.V."/>
        </authorList>
    </citation>
    <scope>NUCLEOTIDE SEQUENCE [LARGE SCALE GENOMIC DNA]</scope>
    <source>
        <strain evidence="6 7">ATCC 24622</strain>
    </source>
</reference>
<evidence type="ECO:0000256" key="4">
    <source>
        <dbReference type="ARBA" id="ARBA00023136"/>
    </source>
</evidence>
<dbReference type="Pfam" id="PF01544">
    <property type="entry name" value="CorA"/>
    <property type="match status" value="1"/>
</dbReference>
<accession>A0ABR3XGN3</accession>
<keyword evidence="4 5" id="KW-0472">Membrane</keyword>
<keyword evidence="3 5" id="KW-1133">Transmembrane helix</keyword>
<protein>
    <submittedName>
        <fullName evidence="6">Uncharacterized protein</fullName>
    </submittedName>
</protein>
<keyword evidence="7" id="KW-1185">Reference proteome</keyword>
<feature type="transmembrane region" description="Helical" evidence="5">
    <location>
        <begin position="345"/>
        <end position="364"/>
    </location>
</feature>
<organism evidence="6 7">
    <name type="scientific">Phialemonium thermophilum</name>
    <dbReference type="NCBI Taxonomy" id="223376"/>
    <lineage>
        <taxon>Eukaryota</taxon>
        <taxon>Fungi</taxon>
        <taxon>Dikarya</taxon>
        <taxon>Ascomycota</taxon>
        <taxon>Pezizomycotina</taxon>
        <taxon>Sordariomycetes</taxon>
        <taxon>Sordariomycetidae</taxon>
        <taxon>Cephalothecales</taxon>
        <taxon>Cephalothecaceae</taxon>
        <taxon>Phialemonium</taxon>
    </lineage>
</organism>
<feature type="transmembrane region" description="Helical" evidence="5">
    <location>
        <begin position="384"/>
        <end position="406"/>
    </location>
</feature>
<proteinExistence type="predicted"/>
<evidence type="ECO:0000256" key="1">
    <source>
        <dbReference type="ARBA" id="ARBA00004141"/>
    </source>
</evidence>
<dbReference type="Gene3D" id="1.20.58.340">
    <property type="entry name" value="Magnesium transport protein CorA, transmembrane region"/>
    <property type="match status" value="1"/>
</dbReference>
<sequence>MAASSLDMGTNSVGYSCFESSWEIVKSRRWHVEVNWRPLSEDAAKDFIKTSPRKDNRKLMGRSRFRFLHAQCLDQQHLYKQEELLQIAKEHGWVNDVSKFLMNSQTGGVVLSESEESIQFAVQASTEYGSPFYGMFLSELRSDDRRRDVDWVCLLVSDNNFDRSTFDSLLYNDPYPSDLLPPLSPDLMFLPVSFLRWQTDQIKSGLNGLRIDIAAQGEKVSTANASGLAGLRESLYKMRRTYLSLHARWSLAKDLASNVARCFDILEQRANSRDEDPITYSRVLRNKLRSESANLDLLLHDLDAMPMRMDAQQTMLDNQASMILVRNSEKAAEQARRDSTSMRTIAVMTLLFLPGTFVATIFSMSVFNWQAKGDPGDRIASRWIWLYFVISAVLTGLVMVVWIVWFRRADKKFQKKWEQRMV</sequence>
<gene>
    <name evidence="6" type="ORF">VTK73DRAFT_193</name>
</gene>
<name>A0ABR3XGN3_9PEZI</name>
<dbReference type="SUPFAM" id="SSF144083">
    <property type="entry name" value="Magnesium transport protein CorA, transmembrane region"/>
    <property type="match status" value="1"/>
</dbReference>
<keyword evidence="2 5" id="KW-0812">Transmembrane</keyword>
<evidence type="ECO:0000313" key="7">
    <source>
        <dbReference type="Proteomes" id="UP001586593"/>
    </source>
</evidence>
<evidence type="ECO:0000256" key="5">
    <source>
        <dbReference type="SAM" id="Phobius"/>
    </source>
</evidence>
<dbReference type="InterPro" id="IPR045863">
    <property type="entry name" value="CorA_TM1_TM2"/>
</dbReference>
<dbReference type="Proteomes" id="UP001586593">
    <property type="component" value="Unassembled WGS sequence"/>
</dbReference>
<evidence type="ECO:0000256" key="3">
    <source>
        <dbReference type="ARBA" id="ARBA00022989"/>
    </source>
</evidence>